<comment type="caution">
    <text evidence="3">The sequence shown here is derived from an EMBL/GenBank/DDBJ whole genome shotgun (WGS) entry which is preliminary data.</text>
</comment>
<name>A0ABW0ZRK2_9ACTN</name>
<dbReference type="GO" id="GO:0008168">
    <property type="term" value="F:methyltransferase activity"/>
    <property type="evidence" value="ECO:0007669"/>
    <property type="project" value="UniProtKB-KW"/>
</dbReference>
<dbReference type="PANTHER" id="PTHR43591">
    <property type="entry name" value="METHYLTRANSFERASE"/>
    <property type="match status" value="1"/>
</dbReference>
<dbReference type="Pfam" id="PF08241">
    <property type="entry name" value="Methyltransf_11"/>
    <property type="match status" value="1"/>
</dbReference>
<dbReference type="InterPro" id="IPR029063">
    <property type="entry name" value="SAM-dependent_MTases_sf"/>
</dbReference>
<feature type="domain" description="Methyltransferase type 11" evidence="2">
    <location>
        <begin position="82"/>
        <end position="170"/>
    </location>
</feature>
<evidence type="ECO:0000313" key="3">
    <source>
        <dbReference type="EMBL" id="MFC5744209.1"/>
    </source>
</evidence>
<evidence type="ECO:0000256" key="1">
    <source>
        <dbReference type="SAM" id="MobiDB-lite"/>
    </source>
</evidence>
<feature type="region of interest" description="Disordered" evidence="1">
    <location>
        <begin position="1"/>
        <end position="33"/>
    </location>
</feature>
<organism evidence="3 4">
    <name type="scientific">Actinomadura rugatobispora</name>
    <dbReference type="NCBI Taxonomy" id="1994"/>
    <lineage>
        <taxon>Bacteria</taxon>
        <taxon>Bacillati</taxon>
        <taxon>Actinomycetota</taxon>
        <taxon>Actinomycetes</taxon>
        <taxon>Streptosporangiales</taxon>
        <taxon>Thermomonosporaceae</taxon>
        <taxon>Actinomadura</taxon>
    </lineage>
</organism>
<gene>
    <name evidence="3" type="ORF">ACFPZN_01130</name>
</gene>
<dbReference type="Proteomes" id="UP001596074">
    <property type="component" value="Unassembled WGS sequence"/>
</dbReference>
<keyword evidence="3" id="KW-0489">Methyltransferase</keyword>
<dbReference type="RefSeq" id="WP_378279153.1">
    <property type="nucleotide sequence ID" value="NZ_JBHSON010000001.1"/>
</dbReference>
<reference evidence="4" key="1">
    <citation type="journal article" date="2019" name="Int. J. Syst. Evol. Microbiol.">
        <title>The Global Catalogue of Microorganisms (GCM) 10K type strain sequencing project: providing services to taxonomists for standard genome sequencing and annotation.</title>
        <authorList>
            <consortium name="The Broad Institute Genomics Platform"/>
            <consortium name="The Broad Institute Genome Sequencing Center for Infectious Disease"/>
            <person name="Wu L."/>
            <person name="Ma J."/>
        </authorList>
    </citation>
    <scope>NUCLEOTIDE SEQUENCE [LARGE SCALE GENOMIC DNA]</scope>
    <source>
        <strain evidence="4">KCTC 42087</strain>
    </source>
</reference>
<proteinExistence type="predicted"/>
<dbReference type="CDD" id="cd02440">
    <property type="entry name" value="AdoMet_MTases"/>
    <property type="match status" value="1"/>
</dbReference>
<evidence type="ECO:0000313" key="4">
    <source>
        <dbReference type="Proteomes" id="UP001596074"/>
    </source>
</evidence>
<feature type="compositionally biased region" description="Low complexity" evidence="1">
    <location>
        <begin position="8"/>
        <end position="18"/>
    </location>
</feature>
<dbReference type="InterPro" id="IPR013216">
    <property type="entry name" value="Methyltransf_11"/>
</dbReference>
<dbReference type="EMBL" id="JBHSON010000001">
    <property type="protein sequence ID" value="MFC5744209.1"/>
    <property type="molecule type" value="Genomic_DNA"/>
</dbReference>
<evidence type="ECO:0000259" key="2">
    <source>
        <dbReference type="Pfam" id="PF08241"/>
    </source>
</evidence>
<keyword evidence="3" id="KW-0808">Transferase</keyword>
<accession>A0ABW0ZRK2</accession>
<protein>
    <submittedName>
        <fullName evidence="3">Class I SAM-dependent methyltransferase</fullName>
    </submittedName>
</protein>
<dbReference type="GO" id="GO:0032259">
    <property type="term" value="P:methylation"/>
    <property type="evidence" value="ECO:0007669"/>
    <property type="project" value="UniProtKB-KW"/>
</dbReference>
<dbReference type="Gene3D" id="3.40.50.150">
    <property type="entry name" value="Vaccinia Virus protein VP39"/>
    <property type="match status" value="1"/>
</dbReference>
<sequence>MSTVRPTGSHGSPGAFGPAPGPAPGLGHGPGRRRAATLARSVRLLSAFRREQADPATFYRLMARDTIAQLASYTGLDGATVVDVGTGAGFFAREMEAHGARCAGIDLDPAELTAYGAPAGNNLVASALALPFRTGTADVCFSSNVLEHVPDPWRMSAEMVRVTRPGGIVFLSFTNWLSPWGGHETSPWHYLGGERAARRYERRNGRPPKNRFGESLHAVSVAAALTWARSCPEAEVLDAIPRYHPRWADGIVRVPGVREVATWNLVLVLRKLPGAGDE</sequence>
<keyword evidence="4" id="KW-1185">Reference proteome</keyword>
<dbReference type="SUPFAM" id="SSF53335">
    <property type="entry name" value="S-adenosyl-L-methionine-dependent methyltransferases"/>
    <property type="match status" value="1"/>
</dbReference>
<dbReference type="PANTHER" id="PTHR43591:SF24">
    <property type="entry name" value="2-METHOXY-6-POLYPRENYL-1,4-BENZOQUINOL METHYLASE, MITOCHONDRIAL"/>
    <property type="match status" value="1"/>
</dbReference>